<name>A0ACC2D9Z9_DIPCM</name>
<evidence type="ECO:0000313" key="1">
    <source>
        <dbReference type="EMBL" id="KAJ7550757.1"/>
    </source>
</evidence>
<proteinExistence type="predicted"/>
<protein>
    <submittedName>
        <fullName evidence="1">Uncharacterized protein</fullName>
    </submittedName>
</protein>
<keyword evidence="2" id="KW-1185">Reference proteome</keyword>
<accession>A0ACC2D9Z9</accession>
<evidence type="ECO:0000313" key="2">
    <source>
        <dbReference type="Proteomes" id="UP001162992"/>
    </source>
</evidence>
<dbReference type="EMBL" id="CM055098">
    <property type="protein sequence ID" value="KAJ7550757.1"/>
    <property type="molecule type" value="Genomic_DNA"/>
</dbReference>
<dbReference type="Proteomes" id="UP001162992">
    <property type="component" value="Chromosome 7"/>
</dbReference>
<reference evidence="2" key="1">
    <citation type="journal article" date="2024" name="Proc. Natl. Acad. Sci. U.S.A.">
        <title>Extraordinary preservation of gene collinearity over three hundred million years revealed in homosporous lycophytes.</title>
        <authorList>
            <person name="Li C."/>
            <person name="Wickell D."/>
            <person name="Kuo L.Y."/>
            <person name="Chen X."/>
            <person name="Nie B."/>
            <person name="Liao X."/>
            <person name="Peng D."/>
            <person name="Ji J."/>
            <person name="Jenkins J."/>
            <person name="Williams M."/>
            <person name="Shu S."/>
            <person name="Plott C."/>
            <person name="Barry K."/>
            <person name="Rajasekar S."/>
            <person name="Grimwood J."/>
            <person name="Han X."/>
            <person name="Sun S."/>
            <person name="Hou Z."/>
            <person name="He W."/>
            <person name="Dai G."/>
            <person name="Sun C."/>
            <person name="Schmutz J."/>
            <person name="Leebens-Mack J.H."/>
            <person name="Li F.W."/>
            <person name="Wang L."/>
        </authorList>
    </citation>
    <scope>NUCLEOTIDE SEQUENCE [LARGE SCALE GENOMIC DNA]</scope>
    <source>
        <strain evidence="2">cv. PW_Plant_1</strain>
    </source>
</reference>
<sequence length="1020" mass="111112">MNSMESPSILSVFVTGTVMMQLLLVGRLCLSIDPSSDMAALLSIKRGIRDEFVQLGDWLAEAKSPCQWTGIGCNNQGRVVCLDLRGRNLSGILSDEIGLLDELRFLDVSHNSFSQGLPTGIANLSNLITIDLSSNSFAGSFPACLIANLTSLEYIAASDNSFSGPLPRELGKLLALQVIDLSGSYFEGGFPVEYTSFTKLKWLRLASNALNGSLPQELGNLTELTRLEIGYNAYEGQMPREIGQLRKLQYLDISASNLSGAIPVELGRLSSCNTVFLFRNRLWGDIPPELGNMTSLNSIDFSENNLTGAIPSSFSQLRKLTLLSLMFNRLSGSLPAFLADLSQLQTLKIFNNFFTGSLPSQLGRFPSLQWLDASTNLLSGAIPDGICNGGGLVKMELFGNELSGAIPDLRNCRSLIRIRLQKNQLSGHIHQRWGSLCNLTRLELARNSLTGEIPASLGDATLLSFIDLSLNRLTGSVPASVWAHPRLQELHASGNCLSGTISSAIANATFLSVLDLSNNSIGGPIPPSIQNCQKLVSLNLALNNLCGLFPISLGRLPSLAILDLSQNHLTGPIPPIFQNSRNLDAINVSFNNLSGPIPMAGIFKTSSISCFIGNAFLCGGDLQPCPISETTMASNSFALSAQDQSRKKLPSSLACLVGGILALTLLILIIASRWFYKQYKDHICANDNNNNNPQGECHWKLTYFQSKLNFTCYDVLDCLKDSNIVGKGGAGTVYKAEMACGEIVAVKKLRKRNYCKGLSAHFSKDGGFLAEIHVLGKIRHRNVVRLLGFCSNDAIAMNLLLYEFVPNGSLADLLHGSGMAVADWVVRYNIAVGVAQGLCYLHHDCYPQIVHRDVKSSNILLDANLEARVADFGVAKLIEVNESMSIVAGSYGYIAPEYAYTMKVSEKSDIYSFGVVLLELLTRRQPVEPEFGDAINIVEWVQAKIQNNDDHAFVFDSSIGSSCMSVREEMMLVLRIALLCTSSVPKDRPSMRDVVKMLSEAKPRRKSILEKQSPTSKFSK</sequence>
<organism evidence="1 2">
    <name type="scientific">Diphasiastrum complanatum</name>
    <name type="common">Issler's clubmoss</name>
    <name type="synonym">Lycopodium complanatum</name>
    <dbReference type="NCBI Taxonomy" id="34168"/>
    <lineage>
        <taxon>Eukaryota</taxon>
        <taxon>Viridiplantae</taxon>
        <taxon>Streptophyta</taxon>
        <taxon>Embryophyta</taxon>
        <taxon>Tracheophyta</taxon>
        <taxon>Lycopodiopsida</taxon>
        <taxon>Lycopodiales</taxon>
        <taxon>Lycopodiaceae</taxon>
        <taxon>Lycopodioideae</taxon>
        <taxon>Diphasiastrum</taxon>
    </lineage>
</organism>
<comment type="caution">
    <text evidence="1">The sequence shown here is derived from an EMBL/GenBank/DDBJ whole genome shotgun (WGS) entry which is preliminary data.</text>
</comment>
<gene>
    <name evidence="1" type="ORF">O6H91_07G116800</name>
</gene>